<accession>A0A5C3Q313</accession>
<name>A0A5C3Q313_9AGAR</name>
<organism evidence="2 3">
    <name type="scientific">Pterulicium gracile</name>
    <dbReference type="NCBI Taxonomy" id="1884261"/>
    <lineage>
        <taxon>Eukaryota</taxon>
        <taxon>Fungi</taxon>
        <taxon>Dikarya</taxon>
        <taxon>Basidiomycota</taxon>
        <taxon>Agaricomycotina</taxon>
        <taxon>Agaricomycetes</taxon>
        <taxon>Agaricomycetidae</taxon>
        <taxon>Agaricales</taxon>
        <taxon>Pleurotineae</taxon>
        <taxon>Pterulaceae</taxon>
        <taxon>Pterulicium</taxon>
    </lineage>
</organism>
<sequence length="168" mass="18543">MNGNTEEETNFLNDLLAGIDADEILNAVPTPVTTPAKKRQRPKSPIKSPEKENWSAQDLDNVGWEWDIDEDDFLTPIKRKKTVPLSPKKTIAAPFPVHHSPPQKSWSIESVTRCVVLSVQQTNTFQKHLAVSLASDPSDARTVILADDWSYTPIAAGKSPSVVCLTRG</sequence>
<reference evidence="2 3" key="1">
    <citation type="journal article" date="2019" name="Nat. Ecol. Evol.">
        <title>Megaphylogeny resolves global patterns of mushroom evolution.</title>
        <authorList>
            <person name="Varga T."/>
            <person name="Krizsan K."/>
            <person name="Foldi C."/>
            <person name="Dima B."/>
            <person name="Sanchez-Garcia M."/>
            <person name="Sanchez-Ramirez S."/>
            <person name="Szollosi G.J."/>
            <person name="Szarkandi J.G."/>
            <person name="Papp V."/>
            <person name="Albert L."/>
            <person name="Andreopoulos W."/>
            <person name="Angelini C."/>
            <person name="Antonin V."/>
            <person name="Barry K.W."/>
            <person name="Bougher N.L."/>
            <person name="Buchanan P."/>
            <person name="Buyck B."/>
            <person name="Bense V."/>
            <person name="Catcheside P."/>
            <person name="Chovatia M."/>
            <person name="Cooper J."/>
            <person name="Damon W."/>
            <person name="Desjardin D."/>
            <person name="Finy P."/>
            <person name="Geml J."/>
            <person name="Haridas S."/>
            <person name="Hughes K."/>
            <person name="Justo A."/>
            <person name="Karasinski D."/>
            <person name="Kautmanova I."/>
            <person name="Kiss B."/>
            <person name="Kocsube S."/>
            <person name="Kotiranta H."/>
            <person name="LaButti K.M."/>
            <person name="Lechner B.E."/>
            <person name="Liimatainen K."/>
            <person name="Lipzen A."/>
            <person name="Lukacs Z."/>
            <person name="Mihaltcheva S."/>
            <person name="Morgado L.N."/>
            <person name="Niskanen T."/>
            <person name="Noordeloos M.E."/>
            <person name="Ohm R.A."/>
            <person name="Ortiz-Santana B."/>
            <person name="Ovrebo C."/>
            <person name="Racz N."/>
            <person name="Riley R."/>
            <person name="Savchenko A."/>
            <person name="Shiryaev A."/>
            <person name="Soop K."/>
            <person name="Spirin V."/>
            <person name="Szebenyi C."/>
            <person name="Tomsovsky M."/>
            <person name="Tulloss R.E."/>
            <person name="Uehling J."/>
            <person name="Grigoriev I.V."/>
            <person name="Vagvolgyi C."/>
            <person name="Papp T."/>
            <person name="Martin F.M."/>
            <person name="Miettinen O."/>
            <person name="Hibbett D.S."/>
            <person name="Nagy L.G."/>
        </authorList>
    </citation>
    <scope>NUCLEOTIDE SEQUENCE [LARGE SCALE GENOMIC DNA]</scope>
    <source>
        <strain evidence="2 3">CBS 309.79</strain>
    </source>
</reference>
<keyword evidence="3" id="KW-1185">Reference proteome</keyword>
<evidence type="ECO:0000256" key="1">
    <source>
        <dbReference type="SAM" id="MobiDB-lite"/>
    </source>
</evidence>
<feature type="region of interest" description="Disordered" evidence="1">
    <location>
        <begin position="27"/>
        <end position="58"/>
    </location>
</feature>
<proteinExistence type="predicted"/>
<evidence type="ECO:0000313" key="2">
    <source>
        <dbReference type="EMBL" id="TFK96475.1"/>
    </source>
</evidence>
<dbReference type="EMBL" id="ML178859">
    <property type="protein sequence ID" value="TFK96475.1"/>
    <property type="molecule type" value="Genomic_DNA"/>
</dbReference>
<evidence type="ECO:0000313" key="3">
    <source>
        <dbReference type="Proteomes" id="UP000305067"/>
    </source>
</evidence>
<gene>
    <name evidence="2" type="ORF">BDV98DRAFT_306832</name>
</gene>
<protein>
    <submittedName>
        <fullName evidence="2">Uncharacterized protein</fullName>
    </submittedName>
</protein>
<dbReference type="AlphaFoldDB" id="A0A5C3Q313"/>
<dbReference type="Proteomes" id="UP000305067">
    <property type="component" value="Unassembled WGS sequence"/>
</dbReference>